<dbReference type="InterPro" id="IPR000792">
    <property type="entry name" value="Tscrpt_reg_LuxR_C"/>
</dbReference>
<dbReference type="PANTHER" id="PTHR43547:SF2">
    <property type="entry name" value="HYBRID SIGNAL TRANSDUCTION HISTIDINE KINASE C"/>
    <property type="match status" value="1"/>
</dbReference>
<evidence type="ECO:0000313" key="6">
    <source>
        <dbReference type="EMBL" id="SEQ60355.1"/>
    </source>
</evidence>
<dbReference type="InterPro" id="IPR011123">
    <property type="entry name" value="Y_Y_Y"/>
</dbReference>
<feature type="transmembrane region" description="Helical" evidence="3">
    <location>
        <begin position="740"/>
        <end position="761"/>
    </location>
</feature>
<dbReference type="GO" id="GO:0000155">
    <property type="term" value="F:phosphorelay sensor kinase activity"/>
    <property type="evidence" value="ECO:0007669"/>
    <property type="project" value="TreeGrafter"/>
</dbReference>
<reference evidence="7" key="1">
    <citation type="submission" date="2016-10" db="EMBL/GenBank/DDBJ databases">
        <authorList>
            <person name="Varghese N."/>
            <person name="Submissions S."/>
        </authorList>
    </citation>
    <scope>NUCLEOTIDE SEQUENCE [LARGE SCALE GENOMIC DNA]</scope>
    <source>
        <strain evidence="7">DSM 15719</strain>
    </source>
</reference>
<keyword evidence="3" id="KW-0812">Transmembrane</keyword>
<feature type="chain" id="PRO_5010176459" evidence="4">
    <location>
        <begin position="22"/>
        <end position="957"/>
    </location>
</feature>
<dbReference type="SMART" id="SM00421">
    <property type="entry name" value="HTH_LUXR"/>
    <property type="match status" value="1"/>
</dbReference>
<keyword evidence="4" id="KW-0732">Signal</keyword>
<evidence type="ECO:0000313" key="7">
    <source>
        <dbReference type="Proteomes" id="UP000183658"/>
    </source>
</evidence>
<feature type="coiled-coil region" evidence="2">
    <location>
        <begin position="788"/>
        <end position="818"/>
    </location>
</feature>
<feature type="signal peptide" evidence="4">
    <location>
        <begin position="1"/>
        <end position="21"/>
    </location>
</feature>
<protein>
    <submittedName>
        <fullName evidence="6">Regulatory protein, luxR family</fullName>
    </submittedName>
</protein>
<dbReference type="SUPFAM" id="SSF101898">
    <property type="entry name" value="NHL repeat"/>
    <property type="match status" value="1"/>
</dbReference>
<feature type="domain" description="HTH luxR-type" evidence="5">
    <location>
        <begin position="897"/>
        <end position="954"/>
    </location>
</feature>
<dbReference type="GO" id="GO:0006355">
    <property type="term" value="P:regulation of DNA-templated transcription"/>
    <property type="evidence" value="ECO:0007669"/>
    <property type="project" value="InterPro"/>
</dbReference>
<keyword evidence="2" id="KW-0175">Coiled coil</keyword>
<dbReference type="GO" id="GO:0003677">
    <property type="term" value="F:DNA binding"/>
    <property type="evidence" value="ECO:0007669"/>
    <property type="project" value="InterPro"/>
</dbReference>
<dbReference type="OrthoDB" id="1090267at2"/>
<dbReference type="Proteomes" id="UP000183658">
    <property type="component" value="Unassembled WGS sequence"/>
</dbReference>
<dbReference type="SUPFAM" id="SSF63829">
    <property type="entry name" value="Calcium-dependent phosphotriesterase"/>
    <property type="match status" value="1"/>
</dbReference>
<dbReference type="Gene3D" id="2.130.10.10">
    <property type="entry name" value="YVTN repeat-like/Quinoprotein amine dehydrogenase"/>
    <property type="match status" value="2"/>
</dbReference>
<accession>A0A1H9HDA6</accession>
<dbReference type="EMBL" id="FOFZ01000003">
    <property type="protein sequence ID" value="SEQ60355.1"/>
    <property type="molecule type" value="Genomic_DNA"/>
</dbReference>
<gene>
    <name evidence="6" type="ORF">SAMN05444355_103104</name>
</gene>
<keyword evidence="3" id="KW-0472">Membrane</keyword>
<keyword evidence="3" id="KW-1133">Transmembrane helix</keyword>
<organism evidence="6 7">
    <name type="scientific">Flavobacterium frigoris</name>
    <dbReference type="NCBI Taxonomy" id="229204"/>
    <lineage>
        <taxon>Bacteria</taxon>
        <taxon>Pseudomonadati</taxon>
        <taxon>Bacteroidota</taxon>
        <taxon>Flavobacteriia</taxon>
        <taxon>Flavobacteriales</taxon>
        <taxon>Flavobacteriaceae</taxon>
        <taxon>Flavobacterium</taxon>
    </lineage>
</organism>
<evidence type="ECO:0000256" key="4">
    <source>
        <dbReference type="SAM" id="SignalP"/>
    </source>
</evidence>
<dbReference type="SUPFAM" id="SSF46894">
    <property type="entry name" value="C-terminal effector domain of the bipartite response regulators"/>
    <property type="match status" value="1"/>
</dbReference>
<dbReference type="PANTHER" id="PTHR43547">
    <property type="entry name" value="TWO-COMPONENT HISTIDINE KINASE"/>
    <property type="match status" value="1"/>
</dbReference>
<dbReference type="InterPro" id="IPR013783">
    <property type="entry name" value="Ig-like_fold"/>
</dbReference>
<keyword evidence="7" id="KW-1185">Reference proteome</keyword>
<evidence type="ECO:0000256" key="3">
    <source>
        <dbReference type="SAM" id="Phobius"/>
    </source>
</evidence>
<evidence type="ECO:0000256" key="1">
    <source>
        <dbReference type="ARBA" id="ARBA00022553"/>
    </source>
</evidence>
<dbReference type="Gene3D" id="1.10.10.10">
    <property type="entry name" value="Winged helix-like DNA-binding domain superfamily/Winged helix DNA-binding domain"/>
    <property type="match status" value="1"/>
</dbReference>
<sequence>MKYTSLNLLLLGLLMTSTLLTSQVKNIGLPDIRNYKRSDYKGGTQNWDIDQDKNGNLYFANNNGLLQFDGSSWKKYSLPNSFAVRSIKIDDSGKIFVGGYSEFGFFESNKKGKLEYFSLSKMINKDANNPIDFIWKIHIRGIEVIFQSFEKIYIYKNKQLKIRNAPNRFQFSFIINNKLYLQDIALGILEYKNDTFIPLKGSRILNNNEVWGMFPMPNNKILVATLSKGLFIYDGKGMTPWKNEANEFIKKNSSLGGVNITNRFIAINSVLDGIIICDLNGKIIQHINHKKGLQNNTVLTSFIDNKNNLWLGLDNGIAFINESSPFSYFGFSYDLSTVYASVIFNDKLYVATNQGVFCHTWNKTIKEDAFSLVKGTTGQAWDLQIIDNLLFCAHNRGALLIESPNAVKILDNRGYFGFKKIPNHPNFIIGSTYNGFTLFEKTQNGWEFKNKIAGFNKSTNTFEIDRYNLWLKKDDLLYQLELSKNLTKFTKIKCYQQLAKETKGITSIQHFNNKIYFQTKNHFYKYSQQQGTFYEDQTISAIFKNVPLINALTEDRLGNLWYAFDESLGVLLKSTNSTYKNSISPFSNLTGNLVNNYLSINTVDSANVFIGLTDGLAHYNASLSKSFITKPKVFIQSFSFPNDTLLLGNGRTKLNDYTIPYKSNSVRFIFSSPTYENVENVEFSYLLNGFTDKWSPWSTSLIKEYTNLREGNYKMKLKARNSYGIESDSTTFNFTISPPWYRHFLTYLFYISIIIATILFIQRRIKVKIRKNKYYETIEQRRIYLEKESKIRQEQYKLEKEIEKLQNDKLQIKILTKDKELVNNSLQVVKKNKILNGIIHKLKDINVESFDDSTKLKLNKLNKSITKEVTADKSWNDLEKHIKNVHFDFLKRLKEKHPTISPRELDLSTYLLMNMSTKEIAEIMNISNGGVELARYRLRKKLQLNKKENLVGFLIAI</sequence>
<dbReference type="InterPro" id="IPR036388">
    <property type="entry name" value="WH-like_DNA-bd_sf"/>
</dbReference>
<dbReference type="Pfam" id="PF07495">
    <property type="entry name" value="Y_Y_Y"/>
    <property type="match status" value="1"/>
</dbReference>
<dbReference type="InterPro" id="IPR016032">
    <property type="entry name" value="Sig_transdc_resp-reg_C-effctor"/>
</dbReference>
<name>A0A1H9HDA6_FLAFI</name>
<keyword evidence="1" id="KW-0597">Phosphoprotein</keyword>
<evidence type="ECO:0000259" key="5">
    <source>
        <dbReference type="SMART" id="SM00421"/>
    </source>
</evidence>
<proteinExistence type="predicted"/>
<dbReference type="AlphaFoldDB" id="A0A1H9HDA6"/>
<dbReference type="RefSeq" id="WP_074722274.1">
    <property type="nucleotide sequence ID" value="NZ_CBCRVS010000020.1"/>
</dbReference>
<dbReference type="Gene3D" id="2.60.40.10">
    <property type="entry name" value="Immunoglobulins"/>
    <property type="match status" value="1"/>
</dbReference>
<dbReference type="Pfam" id="PF00196">
    <property type="entry name" value="GerE"/>
    <property type="match status" value="1"/>
</dbReference>
<dbReference type="InterPro" id="IPR015943">
    <property type="entry name" value="WD40/YVTN_repeat-like_dom_sf"/>
</dbReference>
<evidence type="ECO:0000256" key="2">
    <source>
        <dbReference type="SAM" id="Coils"/>
    </source>
</evidence>